<dbReference type="RefSeq" id="WP_093691518.1">
    <property type="nucleotide sequence ID" value="NZ_FNBU01000025.1"/>
</dbReference>
<dbReference type="PANTHER" id="PTHR35529">
    <property type="entry name" value="MANGANESE EFFLUX PUMP MNTP-RELATED"/>
    <property type="match status" value="1"/>
</dbReference>
<accession>A0A1G7NJ09</accession>
<proteinExistence type="predicted"/>
<dbReference type="InterPro" id="IPR014205">
    <property type="entry name" value="Spore_YtaF"/>
</dbReference>
<feature type="transmembrane region" description="Helical" evidence="5">
    <location>
        <begin position="138"/>
        <end position="158"/>
    </location>
</feature>
<dbReference type="InterPro" id="IPR003810">
    <property type="entry name" value="Mntp/YtaF"/>
</dbReference>
<feature type="transmembrane region" description="Helical" evidence="5">
    <location>
        <begin position="38"/>
        <end position="59"/>
    </location>
</feature>
<evidence type="ECO:0000256" key="3">
    <source>
        <dbReference type="ARBA" id="ARBA00022989"/>
    </source>
</evidence>
<dbReference type="NCBIfam" id="TIGR02840">
    <property type="entry name" value="spore_YtaF"/>
    <property type="match status" value="1"/>
</dbReference>
<evidence type="ECO:0000313" key="7">
    <source>
        <dbReference type="Proteomes" id="UP000243333"/>
    </source>
</evidence>
<reference evidence="7" key="1">
    <citation type="submission" date="2016-10" db="EMBL/GenBank/DDBJ databases">
        <authorList>
            <person name="Varghese N."/>
            <person name="Submissions S."/>
        </authorList>
    </citation>
    <scope>NUCLEOTIDE SEQUENCE [LARGE SCALE GENOMIC DNA]</scope>
    <source>
        <strain evidence="7">DSM 23256</strain>
    </source>
</reference>
<dbReference type="AlphaFoldDB" id="A0A1G7NJ09"/>
<evidence type="ECO:0000313" key="6">
    <source>
        <dbReference type="EMBL" id="SDF73932.1"/>
    </source>
</evidence>
<protein>
    <submittedName>
        <fullName evidence="6">Putative sporulation protein YtaF</fullName>
    </submittedName>
</protein>
<dbReference type="Proteomes" id="UP000243333">
    <property type="component" value="Unassembled WGS sequence"/>
</dbReference>
<feature type="transmembrane region" description="Helical" evidence="5">
    <location>
        <begin position="164"/>
        <end position="185"/>
    </location>
</feature>
<evidence type="ECO:0000256" key="2">
    <source>
        <dbReference type="ARBA" id="ARBA00022692"/>
    </source>
</evidence>
<dbReference type="EMBL" id="FNBU01000025">
    <property type="protein sequence ID" value="SDF73932.1"/>
    <property type="molecule type" value="Genomic_DNA"/>
</dbReference>
<dbReference type="Pfam" id="PF02659">
    <property type="entry name" value="Mntp"/>
    <property type="match status" value="2"/>
</dbReference>
<name>A0A1G7NJ09_9FIRM</name>
<organism evidence="6 7">
    <name type="scientific">Sporolituus thermophilus DSM 23256</name>
    <dbReference type="NCBI Taxonomy" id="1123285"/>
    <lineage>
        <taxon>Bacteria</taxon>
        <taxon>Bacillati</taxon>
        <taxon>Bacillota</taxon>
        <taxon>Negativicutes</taxon>
        <taxon>Selenomonadales</taxon>
        <taxon>Sporomusaceae</taxon>
        <taxon>Sporolituus</taxon>
    </lineage>
</organism>
<dbReference type="OrthoDB" id="1679205at2"/>
<sequence>MSMGLFYVILLGIAVSIDGFVAGVAYGLKNIRMPVKSLAVIGVVTTVMTGFAMLGAYVFSRFIDTDIAIILGAMLLILLGLWSLFQQYLTKDVPSYEADGEVTARKLTFSIGRLVVSIMAKPETADVDRLGYISTLEAVFLGIAVGLDAMVGTFAAALMGVLPIYTPVAVGIIHILCVAGGCYSSARFVSDRLKKRFPYLPGTLLIILGLIRLA</sequence>
<evidence type="ECO:0000256" key="5">
    <source>
        <dbReference type="SAM" id="Phobius"/>
    </source>
</evidence>
<feature type="transmembrane region" description="Helical" evidence="5">
    <location>
        <begin position="65"/>
        <end position="85"/>
    </location>
</feature>
<evidence type="ECO:0000256" key="4">
    <source>
        <dbReference type="ARBA" id="ARBA00023136"/>
    </source>
</evidence>
<keyword evidence="2 5" id="KW-0812">Transmembrane</keyword>
<keyword evidence="7" id="KW-1185">Reference proteome</keyword>
<dbReference type="PANTHER" id="PTHR35529:SF2">
    <property type="entry name" value="SPORULATION PROTEIN YTAF-RELATED"/>
    <property type="match status" value="1"/>
</dbReference>
<keyword evidence="3 5" id="KW-1133">Transmembrane helix</keyword>
<dbReference type="STRING" id="1123285.SAMN05660235_02590"/>
<gene>
    <name evidence="6" type="ORF">SAMN05660235_02590</name>
</gene>
<evidence type="ECO:0000256" key="1">
    <source>
        <dbReference type="ARBA" id="ARBA00022475"/>
    </source>
</evidence>
<feature type="transmembrane region" description="Helical" evidence="5">
    <location>
        <begin position="6"/>
        <end position="26"/>
    </location>
</feature>
<keyword evidence="1" id="KW-1003">Cell membrane</keyword>
<keyword evidence="4 5" id="KW-0472">Membrane</keyword>